<keyword evidence="1" id="KW-0732">Signal</keyword>
<organism evidence="2 3">
    <name type="scientific">Micromonospora mirobrigensis</name>
    <dbReference type="NCBI Taxonomy" id="262898"/>
    <lineage>
        <taxon>Bacteria</taxon>
        <taxon>Bacillati</taxon>
        <taxon>Actinomycetota</taxon>
        <taxon>Actinomycetes</taxon>
        <taxon>Micromonosporales</taxon>
        <taxon>Micromonosporaceae</taxon>
        <taxon>Micromonospora</taxon>
    </lineage>
</organism>
<dbReference type="AlphaFoldDB" id="A0A1C5ADL3"/>
<dbReference type="EMBL" id="FMCX01000009">
    <property type="protein sequence ID" value="SCF43327.1"/>
    <property type="molecule type" value="Genomic_DNA"/>
</dbReference>
<reference evidence="3" key="1">
    <citation type="submission" date="2016-06" db="EMBL/GenBank/DDBJ databases">
        <authorList>
            <person name="Varghese N."/>
            <person name="Submissions Spin"/>
        </authorList>
    </citation>
    <scope>NUCLEOTIDE SEQUENCE [LARGE SCALE GENOMIC DNA]</scope>
    <source>
        <strain evidence="3">DSM 44830</strain>
    </source>
</reference>
<dbReference type="Pfam" id="PF10901">
    <property type="entry name" value="DUF2690"/>
    <property type="match status" value="1"/>
</dbReference>
<feature type="chain" id="PRO_5039405665" description="DUF2690 domain-containing protein" evidence="1">
    <location>
        <begin position="20"/>
        <end position="191"/>
    </location>
</feature>
<dbReference type="InterPro" id="IPR021224">
    <property type="entry name" value="DUF2690"/>
</dbReference>
<gene>
    <name evidence="2" type="ORF">GA0070564_10993</name>
</gene>
<keyword evidence="3" id="KW-1185">Reference proteome</keyword>
<dbReference type="OrthoDB" id="2863790at2"/>
<evidence type="ECO:0008006" key="4">
    <source>
        <dbReference type="Google" id="ProtNLM"/>
    </source>
</evidence>
<feature type="signal peptide" evidence="1">
    <location>
        <begin position="1"/>
        <end position="19"/>
    </location>
</feature>
<name>A0A1C5ADL3_9ACTN</name>
<evidence type="ECO:0000313" key="3">
    <source>
        <dbReference type="Proteomes" id="UP000199504"/>
    </source>
</evidence>
<dbReference type="Proteomes" id="UP000199504">
    <property type="component" value="Unassembled WGS sequence"/>
</dbReference>
<proteinExistence type="predicted"/>
<evidence type="ECO:0000256" key="1">
    <source>
        <dbReference type="SAM" id="SignalP"/>
    </source>
</evidence>
<protein>
    <recommendedName>
        <fullName evidence="4">DUF2690 domain-containing protein</fullName>
    </recommendedName>
</protein>
<accession>A0A1C5ADL3</accession>
<evidence type="ECO:0000313" key="2">
    <source>
        <dbReference type="EMBL" id="SCF43327.1"/>
    </source>
</evidence>
<sequence length="191" mass="20616">MRKVLSVVGAVLALTLSMAIEPASASAAARQPAAPAVAGELTMHQMSTENSTYLSETTLVTTGCGSACDYKDPASYKIYYSGCSTCYHYCADDAITPTPTTSYDIRNSGASIQLRYSPRCRTAWARTTYYDYAYIKVESRYSNGTTRAVAGVDKWQGASPWTAMLNDAGLQARACMANQGPMSGYTCTSWY</sequence>